<protein>
    <submittedName>
        <fullName evidence="1">Uncharacterized protein</fullName>
    </submittedName>
</protein>
<sequence length="67" mass="7344">MALKWRPTNISHVVDDDADKLFKMELLIESSCGSPNQTGPPGDILAAQSTTAFHPANSVWSQFERSV</sequence>
<evidence type="ECO:0000313" key="1">
    <source>
        <dbReference type="EMBL" id="CAD7456013.1"/>
    </source>
</evidence>
<organism evidence="1">
    <name type="scientific">Timema tahoe</name>
    <dbReference type="NCBI Taxonomy" id="61484"/>
    <lineage>
        <taxon>Eukaryota</taxon>
        <taxon>Metazoa</taxon>
        <taxon>Ecdysozoa</taxon>
        <taxon>Arthropoda</taxon>
        <taxon>Hexapoda</taxon>
        <taxon>Insecta</taxon>
        <taxon>Pterygota</taxon>
        <taxon>Neoptera</taxon>
        <taxon>Polyneoptera</taxon>
        <taxon>Phasmatodea</taxon>
        <taxon>Timematodea</taxon>
        <taxon>Timematoidea</taxon>
        <taxon>Timematidae</taxon>
        <taxon>Timema</taxon>
    </lineage>
</organism>
<dbReference type="EMBL" id="OE001103">
    <property type="protein sequence ID" value="CAD7456013.1"/>
    <property type="molecule type" value="Genomic_DNA"/>
</dbReference>
<name>A0A7R9FNG6_9NEOP</name>
<accession>A0A7R9FNG6</accession>
<gene>
    <name evidence="1" type="ORF">TTEB3V08_LOCUS4058</name>
</gene>
<proteinExistence type="predicted"/>
<reference evidence="1" key="1">
    <citation type="submission" date="2020-11" db="EMBL/GenBank/DDBJ databases">
        <authorList>
            <person name="Tran Van P."/>
        </authorList>
    </citation>
    <scope>NUCLEOTIDE SEQUENCE</scope>
</reference>
<dbReference type="AlphaFoldDB" id="A0A7R9FNG6"/>